<dbReference type="InterPro" id="IPR029039">
    <property type="entry name" value="Flavoprotein-like_sf"/>
</dbReference>
<proteinExistence type="predicted"/>
<evidence type="ECO:0000259" key="1">
    <source>
        <dbReference type="Pfam" id="PF12724"/>
    </source>
</evidence>
<feature type="non-terminal residue" evidence="2">
    <location>
        <position position="1"/>
    </location>
</feature>
<reference evidence="2" key="1">
    <citation type="journal article" date="2014" name="Front. Microbiol.">
        <title>High frequency of phylogenetically diverse reductive dehalogenase-homologous genes in deep subseafloor sedimentary metagenomes.</title>
        <authorList>
            <person name="Kawai M."/>
            <person name="Futagami T."/>
            <person name="Toyoda A."/>
            <person name="Takaki Y."/>
            <person name="Nishi S."/>
            <person name="Hori S."/>
            <person name="Arai W."/>
            <person name="Tsubouchi T."/>
            <person name="Morono Y."/>
            <person name="Uchiyama I."/>
            <person name="Ito T."/>
            <person name="Fujiyama A."/>
            <person name="Inagaki F."/>
            <person name="Takami H."/>
        </authorList>
    </citation>
    <scope>NUCLEOTIDE SEQUENCE</scope>
    <source>
        <strain evidence="2">Expedition CK06-06</strain>
    </source>
</reference>
<name>X0X1B2_9ZZZZ</name>
<gene>
    <name evidence="2" type="ORF">S01H1_61798</name>
</gene>
<dbReference type="EMBL" id="BARS01040552">
    <property type="protein sequence ID" value="GAG36959.1"/>
    <property type="molecule type" value="Genomic_DNA"/>
</dbReference>
<dbReference type="InterPro" id="IPR052200">
    <property type="entry name" value="Protoporphyrinogen_IX_DH"/>
</dbReference>
<feature type="domain" description="Flavodoxin" evidence="1">
    <location>
        <begin position="8"/>
        <end position="115"/>
    </location>
</feature>
<comment type="caution">
    <text evidence="2">The sequence shown here is derived from an EMBL/GenBank/DDBJ whole genome shotgun (WGS) entry which is preliminary data.</text>
</comment>
<dbReference type="GO" id="GO:0070819">
    <property type="term" value="F:menaquinone-dependent protoporphyrinogen oxidase activity"/>
    <property type="evidence" value="ECO:0007669"/>
    <property type="project" value="TreeGrafter"/>
</dbReference>
<dbReference type="AlphaFoldDB" id="X0X1B2"/>
<sequence length="125" mass="14126">LNSNYGFEVDLINLKENSKPDLSQYDNIIIGSGIRIGRWYGKANKFLKNDFKDKKVAIFLSCGTAGVPETYQEAITKYIDNKLSKYPQVKPVSTETFGGRYSNFDYTDPEKVKAWALELGKKLSA</sequence>
<dbReference type="GO" id="GO:0010181">
    <property type="term" value="F:FMN binding"/>
    <property type="evidence" value="ECO:0007669"/>
    <property type="project" value="TreeGrafter"/>
</dbReference>
<evidence type="ECO:0000313" key="2">
    <source>
        <dbReference type="EMBL" id="GAG36959.1"/>
    </source>
</evidence>
<dbReference type="SUPFAM" id="SSF52218">
    <property type="entry name" value="Flavoproteins"/>
    <property type="match status" value="1"/>
</dbReference>
<dbReference type="Gene3D" id="3.40.50.360">
    <property type="match status" value="1"/>
</dbReference>
<dbReference type="GO" id="GO:0006783">
    <property type="term" value="P:heme biosynthetic process"/>
    <property type="evidence" value="ECO:0007669"/>
    <property type="project" value="TreeGrafter"/>
</dbReference>
<dbReference type="Pfam" id="PF12724">
    <property type="entry name" value="Flavodoxin_5"/>
    <property type="match status" value="1"/>
</dbReference>
<dbReference type="InterPro" id="IPR026816">
    <property type="entry name" value="Flavodoxin_dom"/>
</dbReference>
<accession>X0X1B2</accession>
<organism evidence="2">
    <name type="scientific">marine sediment metagenome</name>
    <dbReference type="NCBI Taxonomy" id="412755"/>
    <lineage>
        <taxon>unclassified sequences</taxon>
        <taxon>metagenomes</taxon>
        <taxon>ecological metagenomes</taxon>
    </lineage>
</organism>
<dbReference type="PANTHER" id="PTHR38030:SF2">
    <property type="entry name" value="PROTOPORPHYRINOGEN IX DEHYDROGENASE [QUINONE]"/>
    <property type="match status" value="1"/>
</dbReference>
<dbReference type="PANTHER" id="PTHR38030">
    <property type="entry name" value="PROTOPORPHYRINOGEN IX DEHYDROGENASE [MENAQUINONE]"/>
    <property type="match status" value="1"/>
</dbReference>
<protein>
    <recommendedName>
        <fullName evidence="1">Flavodoxin domain-containing protein</fullName>
    </recommendedName>
</protein>